<evidence type="ECO:0000259" key="1">
    <source>
        <dbReference type="SMART" id="SM00912"/>
    </source>
</evidence>
<dbReference type="Pfam" id="PF05860">
    <property type="entry name" value="TPS"/>
    <property type="match status" value="1"/>
</dbReference>
<dbReference type="SMART" id="SM00912">
    <property type="entry name" value="Haemagg_act"/>
    <property type="match status" value="1"/>
</dbReference>
<dbReference type="Gene3D" id="2.160.20.10">
    <property type="entry name" value="Single-stranded right-handed beta-helix, Pectin lyase-like"/>
    <property type="match status" value="2"/>
</dbReference>
<proteinExistence type="predicted"/>
<sequence length="918" mass="94051">MIAKNFLDQGWHLSFAGSLTLVIAIAAGNDSVLAQITPDGSLGAETSVVTPMAPNIDNITGGAVRGSNLFHSFEQFNIGEGQEASFISPTGIENVLTRVTGGTLSEILGTLGVSGLSPNANLFLINPNGIIFGPDASLNVNGSFVATTANAIGFGEQGVFSASVPNAPSPLLTVNPSAFLFNQIAAQQSNSIEVRGSLTVPENQSLLLLGGNIAPTSEANGAILIDGGMLSAPGGRVELGAIAGSTTVGLTVNGNNLELSYPDLVPRADIFLSNRAEVDLSGEGGGALQLQGRRVRLTDGSRIVARTNGSEAGGALTVRASDSVEVIGRSNDSRSPSSLFTSTQGAGAAASLTIETGKLIIQDGASVSTFSFSEGLGGTLTVRASDSVQIIGTSNDGIRSSTLFTQAFQGSTGAAGSLTIETGRLIIRDGASVDASTFSKGQGGALVVSASDSVEVIGSSADGRFRSTLSSQTRGTGAASSLTIETRQLIVQNGAQIGTSTFGEGQGGTLVIKASDSVKVIGTLDDGSRNSGLFAQTRNQGDAGSLTIETGQLIVRDGAEVTVEANEGSQGNGGSLTVIASDIELSSTSADGEFISGLFASTRGSGDSGSIEVTTEQLTIQDGAIITVESVGTENPGNAGEIVLNAELITLQDQGKIVATTESGQGGNITLEVQDLLLLRRNSEISTSAGTQNAGGDGGDITINADVIVAVPEEDSDITANAFTGSGGNINITTNGLFGIEAREQDIEMSSDITASSQLGINGEIIINQPDVDPSQSLEELPEVPVDVAALVDQNLCIAGFGSEFIITGRGGLPPSPYQMLDSDDTWEDWRIADSNGEAAESQPEISTTRLISTNQRTEIASSNWQPPSQPTRIIEAQGWIRDDNGKVILTVFPTTVSPHSSWLSSATCQEMTNILKK</sequence>
<dbReference type="AlphaFoldDB" id="A0A6B3N3Y9"/>
<evidence type="ECO:0000313" key="2">
    <source>
        <dbReference type="EMBL" id="NER28416.1"/>
    </source>
</evidence>
<name>A0A6B3N3Y9_9CYAN</name>
<comment type="caution">
    <text evidence="2">The sequence shown here is derived from an EMBL/GenBank/DDBJ whole genome shotgun (WGS) entry which is preliminary data.</text>
</comment>
<dbReference type="InterPro" id="IPR008638">
    <property type="entry name" value="FhaB/CdiA-like_TPS"/>
</dbReference>
<gene>
    <name evidence="2" type="ORF">F6J89_12465</name>
</gene>
<dbReference type="EMBL" id="JAAHFQ010000210">
    <property type="protein sequence ID" value="NER28416.1"/>
    <property type="molecule type" value="Genomic_DNA"/>
</dbReference>
<accession>A0A6B3N3Y9</accession>
<dbReference type="InterPro" id="IPR012334">
    <property type="entry name" value="Pectin_lyas_fold"/>
</dbReference>
<dbReference type="InterPro" id="IPR011050">
    <property type="entry name" value="Pectin_lyase_fold/virulence"/>
</dbReference>
<dbReference type="SUPFAM" id="SSF51126">
    <property type="entry name" value="Pectin lyase-like"/>
    <property type="match status" value="3"/>
</dbReference>
<reference evidence="2" key="1">
    <citation type="submission" date="2019-11" db="EMBL/GenBank/DDBJ databases">
        <title>Genomic insights into an expanded diversity of filamentous marine cyanobacteria reveals the extraordinary biosynthetic potential of Moorea and Okeania.</title>
        <authorList>
            <person name="Ferreira Leao T."/>
            <person name="Wang M."/>
            <person name="Moss N."/>
            <person name="Da Silva R."/>
            <person name="Sanders J."/>
            <person name="Nurk S."/>
            <person name="Gurevich A."/>
            <person name="Humphrey G."/>
            <person name="Reher R."/>
            <person name="Zhu Q."/>
            <person name="Belda-Ferre P."/>
            <person name="Glukhov E."/>
            <person name="Rex R."/>
            <person name="Dorrestein P.C."/>
            <person name="Knight R."/>
            <person name="Pevzner P."/>
            <person name="Gerwick W.H."/>
            <person name="Gerwick L."/>
        </authorList>
    </citation>
    <scope>NUCLEOTIDE SEQUENCE</scope>
    <source>
        <strain evidence="2">SIO1C4</strain>
    </source>
</reference>
<feature type="domain" description="Filamentous haemagglutinin FhaB/tRNA nuclease CdiA-like TPS" evidence="1">
    <location>
        <begin position="43"/>
        <end position="155"/>
    </location>
</feature>
<organism evidence="2">
    <name type="scientific">Symploca sp. SIO1C4</name>
    <dbReference type="NCBI Taxonomy" id="2607765"/>
    <lineage>
        <taxon>Bacteria</taxon>
        <taxon>Bacillati</taxon>
        <taxon>Cyanobacteriota</taxon>
        <taxon>Cyanophyceae</taxon>
        <taxon>Coleofasciculales</taxon>
        <taxon>Coleofasciculaceae</taxon>
        <taxon>Symploca</taxon>
    </lineage>
</organism>
<dbReference type="NCBIfam" id="TIGR01901">
    <property type="entry name" value="adhes_NPXG"/>
    <property type="match status" value="1"/>
</dbReference>
<protein>
    <submittedName>
        <fullName evidence="2">S-layer family protein</fullName>
    </submittedName>
</protein>